<dbReference type="Gene3D" id="1.10.510.10">
    <property type="entry name" value="Transferase(Phosphotransferase) domain 1"/>
    <property type="match status" value="1"/>
</dbReference>
<dbReference type="InterPro" id="IPR000719">
    <property type="entry name" value="Prot_kinase_dom"/>
</dbReference>
<proteinExistence type="predicted"/>
<dbReference type="SMART" id="SM00220">
    <property type="entry name" value="S_TKc"/>
    <property type="match status" value="1"/>
</dbReference>
<protein>
    <recommendedName>
        <fullName evidence="3">Protein kinase domain-containing protein</fullName>
    </recommendedName>
</protein>
<keyword evidence="2" id="KW-0067">ATP-binding</keyword>
<organism evidence="4 5">
    <name type="scientific">Solanum pinnatisectum</name>
    <name type="common">tansyleaf nightshade</name>
    <dbReference type="NCBI Taxonomy" id="50273"/>
    <lineage>
        <taxon>Eukaryota</taxon>
        <taxon>Viridiplantae</taxon>
        <taxon>Streptophyta</taxon>
        <taxon>Embryophyta</taxon>
        <taxon>Tracheophyta</taxon>
        <taxon>Spermatophyta</taxon>
        <taxon>Magnoliopsida</taxon>
        <taxon>eudicotyledons</taxon>
        <taxon>Gunneridae</taxon>
        <taxon>Pentapetalae</taxon>
        <taxon>asterids</taxon>
        <taxon>lamiids</taxon>
        <taxon>Solanales</taxon>
        <taxon>Solanaceae</taxon>
        <taxon>Solanoideae</taxon>
        <taxon>Solaneae</taxon>
        <taxon>Solanum</taxon>
    </lineage>
</organism>
<dbReference type="AlphaFoldDB" id="A0AAV9KX53"/>
<dbReference type="Proteomes" id="UP001311915">
    <property type="component" value="Unassembled WGS sequence"/>
</dbReference>
<dbReference type="GO" id="GO:0035556">
    <property type="term" value="P:intracellular signal transduction"/>
    <property type="evidence" value="ECO:0007669"/>
    <property type="project" value="TreeGrafter"/>
</dbReference>
<dbReference type="GO" id="GO:0004674">
    <property type="term" value="F:protein serine/threonine kinase activity"/>
    <property type="evidence" value="ECO:0007669"/>
    <property type="project" value="TreeGrafter"/>
</dbReference>
<gene>
    <name evidence="4" type="ORF">R3W88_016254</name>
</gene>
<accession>A0AAV9KX53</accession>
<dbReference type="InterPro" id="IPR008271">
    <property type="entry name" value="Ser/Thr_kinase_AS"/>
</dbReference>
<sequence>MENKGIKLMKPLKINLEEYSGREWNLEKFCEKEVLRPNDHLTHTNNKGQTSIRFTDYKYSDQKEIDEDLDDNETTINMEGMNIQIIEENNYEVDRSIEKAKEIYELDKTTIFRCLHVMPLSIISNCGTQFISHFLKSFQKGIGTEVKPLMYYTRIERKHNIVMHVAPNDTHLLSLSIGPMGTYLSIHAPWCVLIMKILSHPNIVNLIKVIDDPTIDNFYMVLEYVEGKWVCEGAGPAGGLGENKARTYLHDTVPSLMYLHSHSIIHGDIKPDNLLVTASGRVKIGDFSVSEAFEMIDSLRRSPGTPIFTAPECYLAADTWVGGVTPYYMVLGKYPFVGDTLQDTYDKIVNNPISLPDDMDPLLKNFLEGLLCKEDPIPRHLCWCQRQKMVKEVSDRNAEDIFT</sequence>
<dbReference type="PROSITE" id="PS00108">
    <property type="entry name" value="PROTEIN_KINASE_ST"/>
    <property type="match status" value="1"/>
</dbReference>
<dbReference type="SUPFAM" id="SSF56112">
    <property type="entry name" value="Protein kinase-like (PK-like)"/>
    <property type="match status" value="1"/>
</dbReference>
<dbReference type="GO" id="GO:0005737">
    <property type="term" value="C:cytoplasm"/>
    <property type="evidence" value="ECO:0007669"/>
    <property type="project" value="TreeGrafter"/>
</dbReference>
<dbReference type="PROSITE" id="PS50011">
    <property type="entry name" value="PROTEIN_KINASE_DOM"/>
    <property type="match status" value="1"/>
</dbReference>
<reference evidence="4 5" key="1">
    <citation type="submission" date="2023-10" db="EMBL/GenBank/DDBJ databases">
        <title>Genome-Wide Identification Analysis in wild type Solanum Pinnatisectum Reveals Some Genes Defensing Phytophthora Infestans.</title>
        <authorList>
            <person name="Sun C."/>
        </authorList>
    </citation>
    <scope>NUCLEOTIDE SEQUENCE [LARGE SCALE GENOMIC DNA]</scope>
    <source>
        <strain evidence="4">LQN</strain>
        <tissue evidence="4">Leaf</tissue>
    </source>
</reference>
<evidence type="ECO:0000256" key="1">
    <source>
        <dbReference type="ARBA" id="ARBA00022741"/>
    </source>
</evidence>
<dbReference type="EMBL" id="JAWPEI010000008">
    <property type="protein sequence ID" value="KAK4717916.1"/>
    <property type="molecule type" value="Genomic_DNA"/>
</dbReference>
<evidence type="ECO:0000256" key="2">
    <source>
        <dbReference type="ARBA" id="ARBA00022840"/>
    </source>
</evidence>
<name>A0AAV9KX53_9SOLN</name>
<comment type="caution">
    <text evidence="4">The sequence shown here is derived from an EMBL/GenBank/DDBJ whole genome shotgun (WGS) entry which is preliminary data.</text>
</comment>
<evidence type="ECO:0000313" key="5">
    <source>
        <dbReference type="Proteomes" id="UP001311915"/>
    </source>
</evidence>
<dbReference type="PANTHER" id="PTHR24346:SF39">
    <property type="entry name" value="SERINE_THREONINE-PROTEIN KINASE GRIK1-RELATED"/>
    <property type="match status" value="1"/>
</dbReference>
<dbReference type="InterPro" id="IPR011009">
    <property type="entry name" value="Kinase-like_dom_sf"/>
</dbReference>
<dbReference type="Pfam" id="PF00069">
    <property type="entry name" value="Pkinase"/>
    <property type="match status" value="1"/>
</dbReference>
<dbReference type="PANTHER" id="PTHR24346">
    <property type="entry name" value="MAP/MICROTUBULE AFFINITY-REGULATING KINASE"/>
    <property type="match status" value="1"/>
</dbReference>
<evidence type="ECO:0000313" key="4">
    <source>
        <dbReference type="EMBL" id="KAK4717916.1"/>
    </source>
</evidence>
<keyword evidence="5" id="KW-1185">Reference proteome</keyword>
<dbReference type="GO" id="GO:0005524">
    <property type="term" value="F:ATP binding"/>
    <property type="evidence" value="ECO:0007669"/>
    <property type="project" value="UniProtKB-KW"/>
</dbReference>
<keyword evidence="1" id="KW-0547">Nucleotide-binding</keyword>
<evidence type="ECO:0000259" key="3">
    <source>
        <dbReference type="PROSITE" id="PS50011"/>
    </source>
</evidence>
<feature type="domain" description="Protein kinase" evidence="3">
    <location>
        <begin position="120"/>
        <end position="403"/>
    </location>
</feature>